<feature type="non-terminal residue" evidence="2">
    <location>
        <position position="41"/>
    </location>
</feature>
<dbReference type="AlphaFoldDB" id="A0A1A8FSW7"/>
<reference evidence="2" key="1">
    <citation type="submission" date="2016-05" db="EMBL/GenBank/DDBJ databases">
        <authorList>
            <person name="Lavstsen T."/>
            <person name="Jespersen J.S."/>
        </authorList>
    </citation>
    <scope>NUCLEOTIDE SEQUENCE</scope>
    <source>
        <tissue evidence="2">Brain</tissue>
    </source>
</reference>
<reference evidence="2" key="2">
    <citation type="submission" date="2016-06" db="EMBL/GenBank/DDBJ databases">
        <title>The genome of a short-lived fish provides insights into sex chromosome evolution and the genetic control of aging.</title>
        <authorList>
            <person name="Reichwald K."/>
            <person name="Felder M."/>
            <person name="Petzold A."/>
            <person name="Koch P."/>
            <person name="Groth M."/>
            <person name="Platzer M."/>
        </authorList>
    </citation>
    <scope>NUCLEOTIDE SEQUENCE</scope>
    <source>
        <tissue evidence="2">Brain</tissue>
    </source>
</reference>
<feature type="region of interest" description="Disordered" evidence="1">
    <location>
        <begin position="1"/>
        <end position="25"/>
    </location>
</feature>
<dbReference type="EMBL" id="HAEB01015963">
    <property type="protein sequence ID" value="SBQ62490.1"/>
    <property type="molecule type" value="Transcribed_RNA"/>
</dbReference>
<proteinExistence type="predicted"/>
<protein>
    <submittedName>
        <fullName evidence="2">Uncharacterized protein</fullName>
    </submittedName>
</protein>
<organism evidence="2">
    <name type="scientific">Nothobranchius korthausae</name>
    <dbReference type="NCBI Taxonomy" id="1143690"/>
    <lineage>
        <taxon>Eukaryota</taxon>
        <taxon>Metazoa</taxon>
        <taxon>Chordata</taxon>
        <taxon>Craniata</taxon>
        <taxon>Vertebrata</taxon>
        <taxon>Euteleostomi</taxon>
        <taxon>Actinopterygii</taxon>
        <taxon>Neopterygii</taxon>
        <taxon>Teleostei</taxon>
        <taxon>Neoteleostei</taxon>
        <taxon>Acanthomorphata</taxon>
        <taxon>Ovalentaria</taxon>
        <taxon>Atherinomorphae</taxon>
        <taxon>Cyprinodontiformes</taxon>
        <taxon>Nothobranchiidae</taxon>
        <taxon>Nothobranchius</taxon>
    </lineage>
</organism>
<name>A0A1A8FSW7_9TELE</name>
<evidence type="ECO:0000256" key="1">
    <source>
        <dbReference type="SAM" id="MobiDB-lite"/>
    </source>
</evidence>
<evidence type="ECO:0000313" key="2">
    <source>
        <dbReference type="EMBL" id="SBQ62490.1"/>
    </source>
</evidence>
<sequence>MSPLSPPKLRPWSRSSDTQQGLGVEPLLLQIQSGSICERPK</sequence>
<accession>A0A1A8FSW7</accession>
<gene>
    <name evidence="2" type="primary">Nfu_g_1_025794</name>
</gene>